<comment type="caution">
    <text evidence="1">The sequence shown here is derived from an EMBL/GenBank/DDBJ whole genome shotgun (WGS) entry which is preliminary data.</text>
</comment>
<dbReference type="EMBL" id="LSYS01007350">
    <property type="protein sequence ID" value="OPJ71824.1"/>
    <property type="molecule type" value="Genomic_DNA"/>
</dbReference>
<keyword evidence="2" id="KW-1185">Reference proteome</keyword>
<dbReference type="AlphaFoldDB" id="A0A1V4JIB4"/>
<evidence type="ECO:0000313" key="2">
    <source>
        <dbReference type="Proteomes" id="UP000190648"/>
    </source>
</evidence>
<protein>
    <submittedName>
        <fullName evidence="1">Uncharacterized protein</fullName>
    </submittedName>
</protein>
<name>A0A1V4JIB4_PATFA</name>
<sequence>MEEMSVWTQENGSAKLSWTHELQVARAPRPLATTSPPEHRASSAWFALFGELKLISQELILELEWFIPLLCPGSPLQLSIPLEDPFTIPKTAELRVG</sequence>
<proteinExistence type="predicted"/>
<gene>
    <name evidence="1" type="ORF">AV530_020092</name>
</gene>
<reference evidence="1 2" key="1">
    <citation type="submission" date="2016-02" db="EMBL/GenBank/DDBJ databases">
        <title>Band-tailed pigeon sequencing and assembly.</title>
        <authorList>
            <person name="Soares A.E."/>
            <person name="Novak B.J."/>
            <person name="Rice E.S."/>
            <person name="O'Connell B."/>
            <person name="Chang D."/>
            <person name="Weber S."/>
            <person name="Shapiro B."/>
        </authorList>
    </citation>
    <scope>NUCLEOTIDE SEQUENCE [LARGE SCALE GENOMIC DNA]</scope>
    <source>
        <strain evidence="1">BTP2013</strain>
        <tissue evidence="1">Blood</tissue>
    </source>
</reference>
<accession>A0A1V4JIB4</accession>
<dbReference type="Proteomes" id="UP000190648">
    <property type="component" value="Unassembled WGS sequence"/>
</dbReference>
<evidence type="ECO:0000313" key="1">
    <source>
        <dbReference type="EMBL" id="OPJ71824.1"/>
    </source>
</evidence>
<organism evidence="1 2">
    <name type="scientific">Patagioenas fasciata monilis</name>
    <dbReference type="NCBI Taxonomy" id="372326"/>
    <lineage>
        <taxon>Eukaryota</taxon>
        <taxon>Metazoa</taxon>
        <taxon>Chordata</taxon>
        <taxon>Craniata</taxon>
        <taxon>Vertebrata</taxon>
        <taxon>Euteleostomi</taxon>
        <taxon>Archelosauria</taxon>
        <taxon>Archosauria</taxon>
        <taxon>Dinosauria</taxon>
        <taxon>Saurischia</taxon>
        <taxon>Theropoda</taxon>
        <taxon>Coelurosauria</taxon>
        <taxon>Aves</taxon>
        <taxon>Neognathae</taxon>
        <taxon>Neoaves</taxon>
        <taxon>Columbimorphae</taxon>
        <taxon>Columbiformes</taxon>
        <taxon>Columbidae</taxon>
        <taxon>Patagioenas</taxon>
    </lineage>
</organism>